<dbReference type="PROSITE" id="PS00894">
    <property type="entry name" value="HTH_DEOR_1"/>
    <property type="match status" value="1"/>
</dbReference>
<dbReference type="RefSeq" id="WP_072308709.1">
    <property type="nucleotide sequence ID" value="NZ_FMIQ01000041.1"/>
</dbReference>
<dbReference type="SUPFAM" id="SSF46785">
    <property type="entry name" value="Winged helix' DNA-binding domain"/>
    <property type="match status" value="1"/>
</dbReference>
<dbReference type="Gene3D" id="1.10.10.10">
    <property type="entry name" value="Winged helix-like DNA-binding domain superfamily/Winged helix DNA-binding domain"/>
    <property type="match status" value="1"/>
</dbReference>
<dbReference type="PANTHER" id="PTHR30363">
    <property type="entry name" value="HTH-TYPE TRANSCRIPTIONAL REGULATOR SRLR-RELATED"/>
    <property type="match status" value="1"/>
</dbReference>
<dbReference type="PROSITE" id="PS51000">
    <property type="entry name" value="HTH_DEOR_2"/>
    <property type="match status" value="1"/>
</dbReference>
<organism evidence="5 6">
    <name type="scientific">Hafnia alvei</name>
    <dbReference type="NCBI Taxonomy" id="569"/>
    <lineage>
        <taxon>Bacteria</taxon>
        <taxon>Pseudomonadati</taxon>
        <taxon>Pseudomonadota</taxon>
        <taxon>Gammaproteobacteria</taxon>
        <taxon>Enterobacterales</taxon>
        <taxon>Hafniaceae</taxon>
        <taxon>Hafnia</taxon>
    </lineage>
</organism>
<evidence type="ECO:0000313" key="5">
    <source>
        <dbReference type="EMBL" id="SCM52729.1"/>
    </source>
</evidence>
<dbReference type="STRING" id="569.A6V27_15195"/>
<evidence type="ECO:0000256" key="2">
    <source>
        <dbReference type="ARBA" id="ARBA00023125"/>
    </source>
</evidence>
<proteinExistence type="predicted"/>
<dbReference type="GO" id="GO:0003700">
    <property type="term" value="F:DNA-binding transcription factor activity"/>
    <property type="evidence" value="ECO:0007669"/>
    <property type="project" value="InterPro"/>
</dbReference>
<dbReference type="Proteomes" id="UP000094844">
    <property type="component" value="Unassembled WGS sequence"/>
</dbReference>
<dbReference type="SUPFAM" id="SSF100950">
    <property type="entry name" value="NagB/RpiA/CoA transferase-like"/>
    <property type="match status" value="1"/>
</dbReference>
<dbReference type="GO" id="GO:0003677">
    <property type="term" value="F:DNA binding"/>
    <property type="evidence" value="ECO:0007669"/>
    <property type="project" value="UniProtKB-KW"/>
</dbReference>
<dbReference type="InterPro" id="IPR014036">
    <property type="entry name" value="DeoR-like_C"/>
</dbReference>
<evidence type="ECO:0000259" key="4">
    <source>
        <dbReference type="PROSITE" id="PS51000"/>
    </source>
</evidence>
<dbReference type="NCBIfam" id="NF040887">
    <property type="entry name" value="trans_reg_YciT"/>
    <property type="match status" value="1"/>
</dbReference>
<reference evidence="5 6" key="1">
    <citation type="submission" date="2016-09" db="EMBL/GenBank/DDBJ databases">
        <authorList>
            <person name="Capua I."/>
            <person name="De Benedictis P."/>
            <person name="Joannis T."/>
            <person name="Lombin L.H."/>
            <person name="Cattoli G."/>
        </authorList>
    </citation>
    <scope>NUCLEOTIDE SEQUENCE [LARGE SCALE GENOMIC DNA]</scope>
    <source>
        <strain evidence="5 6">GB001</strain>
    </source>
</reference>
<protein>
    <submittedName>
        <fullName evidence="5">Transcriptional regulator, DeoR family</fullName>
    </submittedName>
</protein>
<keyword evidence="2" id="KW-0238">DNA-binding</keyword>
<evidence type="ECO:0000256" key="1">
    <source>
        <dbReference type="ARBA" id="ARBA00023015"/>
    </source>
</evidence>
<dbReference type="PANTHER" id="PTHR30363:SF59">
    <property type="entry name" value="DEOR FAMILY REGULATORY PROTEIN"/>
    <property type="match status" value="1"/>
</dbReference>
<dbReference type="InterPro" id="IPR050313">
    <property type="entry name" value="Carb_Metab_HTH_regulators"/>
</dbReference>
<evidence type="ECO:0000313" key="6">
    <source>
        <dbReference type="Proteomes" id="UP000094844"/>
    </source>
</evidence>
<dbReference type="SMART" id="SM00420">
    <property type="entry name" value="HTH_DEOR"/>
    <property type="match status" value="1"/>
</dbReference>
<evidence type="ECO:0000256" key="3">
    <source>
        <dbReference type="ARBA" id="ARBA00023163"/>
    </source>
</evidence>
<keyword evidence="3" id="KW-0804">Transcription</keyword>
<gene>
    <name evidence="5" type="ORF">BN1044_02213</name>
</gene>
<dbReference type="Gene3D" id="3.40.50.1360">
    <property type="match status" value="1"/>
</dbReference>
<dbReference type="InterPro" id="IPR036390">
    <property type="entry name" value="WH_DNA-bd_sf"/>
</dbReference>
<sequence length="253" mass="28660">MNSRQQAILQYVNDTRRISVADLARDTGVSEVTIRQDLNLLEKRNYLKRIHGYAVALESDDVDARMMINFTLKQKLAAYAASLVNDGETIFIENGSTNALLARYLAERKRVTLVTVSTYIAHLLKETDCDVILMGGLYQKRSETMVGPLTRQCIQQVYFNKAFLGIDGFHPETGFTGRDMMRADIANTVLAKGVENIVLTDSSKFGQINPNPLQPTHAINRVITDYRLNDEYRNHLKKLNIQLDIVYEEQGTL</sequence>
<keyword evidence="1" id="KW-0805">Transcription regulation</keyword>
<dbReference type="AlphaFoldDB" id="A0A1C6Z172"/>
<dbReference type="InterPro" id="IPR037171">
    <property type="entry name" value="NagB/RpiA_transferase-like"/>
</dbReference>
<name>A0A1C6Z172_HAFAL</name>
<dbReference type="InterPro" id="IPR036388">
    <property type="entry name" value="WH-like_DNA-bd_sf"/>
</dbReference>
<dbReference type="OrthoDB" id="9797223at2"/>
<accession>A0A1C6Z172</accession>
<dbReference type="InterPro" id="IPR018356">
    <property type="entry name" value="Tscrpt_reg_HTH_DeoR_CS"/>
</dbReference>
<dbReference type="EMBL" id="FMIQ01000041">
    <property type="protein sequence ID" value="SCM52729.1"/>
    <property type="molecule type" value="Genomic_DNA"/>
</dbReference>
<dbReference type="SMART" id="SM01134">
    <property type="entry name" value="DeoRC"/>
    <property type="match status" value="1"/>
</dbReference>
<dbReference type="InterPro" id="IPR001034">
    <property type="entry name" value="DeoR_HTH"/>
</dbReference>
<dbReference type="Pfam" id="PF00455">
    <property type="entry name" value="DeoRC"/>
    <property type="match status" value="1"/>
</dbReference>
<feature type="domain" description="HTH deoR-type" evidence="4">
    <location>
        <begin position="1"/>
        <end position="56"/>
    </location>
</feature>
<dbReference type="Pfam" id="PF08220">
    <property type="entry name" value="HTH_DeoR"/>
    <property type="match status" value="1"/>
</dbReference>